<dbReference type="OrthoDB" id="580965at2"/>
<dbReference type="EMBL" id="PVWG01000013">
    <property type="protein sequence ID" value="PSB19024.1"/>
    <property type="molecule type" value="Genomic_DNA"/>
</dbReference>
<name>A0A2T1DEZ5_9CYAN</name>
<protein>
    <submittedName>
        <fullName evidence="1">Uncharacterized protein</fullName>
    </submittedName>
</protein>
<dbReference type="Proteomes" id="UP000238634">
    <property type="component" value="Unassembled WGS sequence"/>
</dbReference>
<proteinExistence type="predicted"/>
<reference evidence="1 2" key="1">
    <citation type="submission" date="2018-02" db="EMBL/GenBank/DDBJ databases">
        <authorList>
            <person name="Cohen D.B."/>
            <person name="Kent A.D."/>
        </authorList>
    </citation>
    <scope>NUCLEOTIDE SEQUENCE [LARGE SCALE GENOMIC DNA]</scope>
    <source>
        <strain evidence="1 2">ULC007</strain>
    </source>
</reference>
<sequence>MSTWTTYRNREITQEEQRLYNHFLDRVPYESPRQLIDRFRSLFIEGTSYDPHVMADLDKVVASKVADQEFKFVLNRCCHILINRWQARPQAQRAIVELVALLSSLPTRPVMEHSRTRTVKQLRELVRQFLETEQYLTLRRLSQLMIQGAETHSAETSQLGTLIRRYPYLYEHCLVSEGSPDEHQESIRQIQTQVQRQYEIDLSQYVTYQVRRSFELRETPLASPLIASAQVPTRLITPVKNPTLLDDRDLRFALQQFAGKIEGAYTHRDIAQRFLNHASDTKSFKAFKDDLYQYITASIDSEYGKRQFNKQLYAHLQATLPESDFQPLNDFLIVRTCSQLLNFLVVESPQQPQHFVFVDLLSNLGPTLTTSLLLKIVLLCRKVKPYLEKRFSILFSHYESHTRNCVDWLIAAMENLHVALSINFSTLNLCFVNQLV</sequence>
<dbReference type="STRING" id="1920490.GCA_001895925_04883"/>
<reference evidence="1 2" key="2">
    <citation type="submission" date="2018-03" db="EMBL/GenBank/DDBJ databases">
        <title>The ancient ancestry and fast evolution of plastids.</title>
        <authorList>
            <person name="Moore K.R."/>
            <person name="Magnabosco C."/>
            <person name="Momper L."/>
            <person name="Gold D.A."/>
            <person name="Bosak T."/>
            <person name="Fournier G.P."/>
        </authorList>
    </citation>
    <scope>NUCLEOTIDE SEQUENCE [LARGE SCALE GENOMIC DNA]</scope>
    <source>
        <strain evidence="1 2">ULC007</strain>
    </source>
</reference>
<accession>A0A2T1DEZ5</accession>
<evidence type="ECO:0000313" key="1">
    <source>
        <dbReference type="EMBL" id="PSB19024.1"/>
    </source>
</evidence>
<gene>
    <name evidence="1" type="ORF">C7B65_13495</name>
</gene>
<dbReference type="AlphaFoldDB" id="A0A2T1DEZ5"/>
<comment type="caution">
    <text evidence="1">The sequence shown here is derived from an EMBL/GenBank/DDBJ whole genome shotgun (WGS) entry which is preliminary data.</text>
</comment>
<evidence type="ECO:0000313" key="2">
    <source>
        <dbReference type="Proteomes" id="UP000238634"/>
    </source>
</evidence>
<organism evidence="1 2">
    <name type="scientific">Phormidesmis priestleyi ULC007</name>
    <dbReference type="NCBI Taxonomy" id="1920490"/>
    <lineage>
        <taxon>Bacteria</taxon>
        <taxon>Bacillati</taxon>
        <taxon>Cyanobacteriota</taxon>
        <taxon>Cyanophyceae</taxon>
        <taxon>Leptolyngbyales</taxon>
        <taxon>Leptolyngbyaceae</taxon>
        <taxon>Phormidesmis</taxon>
    </lineage>
</organism>
<keyword evidence="2" id="KW-1185">Reference proteome</keyword>
<dbReference type="RefSeq" id="WP_073072273.1">
    <property type="nucleotide sequence ID" value="NZ_MPPI01000014.1"/>
</dbReference>